<dbReference type="Pfam" id="PF03992">
    <property type="entry name" value="ABM"/>
    <property type="match status" value="1"/>
</dbReference>
<comment type="caution">
    <text evidence="2">The sequence shown here is derived from an EMBL/GenBank/DDBJ whole genome shotgun (WGS) entry which is preliminary data.</text>
</comment>
<sequence>MKIDFPPIPKDEFVIYAKLQATPNNGDQLEHHLRKLIRLTEKEAGTLDYVISRDPESTDTFHVYEKYTGRVAFEKHIGAKEFIDFAESGLLAEQPRPKMLKPLPPL</sequence>
<feature type="non-terminal residue" evidence="2">
    <location>
        <position position="1"/>
    </location>
</feature>
<dbReference type="AlphaFoldDB" id="A0A3E2HA68"/>
<feature type="domain" description="ABM" evidence="1">
    <location>
        <begin position="13"/>
        <end position="101"/>
    </location>
</feature>
<organism evidence="2 3">
    <name type="scientific">Scytalidium lignicola</name>
    <name type="common">Hyphomycete</name>
    <dbReference type="NCBI Taxonomy" id="5539"/>
    <lineage>
        <taxon>Eukaryota</taxon>
        <taxon>Fungi</taxon>
        <taxon>Dikarya</taxon>
        <taxon>Ascomycota</taxon>
        <taxon>Pezizomycotina</taxon>
        <taxon>Leotiomycetes</taxon>
        <taxon>Leotiomycetes incertae sedis</taxon>
        <taxon>Scytalidium</taxon>
    </lineage>
</organism>
<dbReference type="InterPro" id="IPR007138">
    <property type="entry name" value="ABM_dom"/>
</dbReference>
<dbReference type="EMBL" id="NCSJ02000104">
    <property type="protein sequence ID" value="RFU30299.1"/>
    <property type="molecule type" value="Genomic_DNA"/>
</dbReference>
<dbReference type="Gene3D" id="3.30.70.100">
    <property type="match status" value="1"/>
</dbReference>
<reference evidence="2 3" key="1">
    <citation type="submission" date="2018-05" db="EMBL/GenBank/DDBJ databases">
        <title>Draft genome sequence of Scytalidium lignicola DSM 105466, a ubiquitous saprotrophic fungus.</title>
        <authorList>
            <person name="Buettner E."/>
            <person name="Gebauer A.M."/>
            <person name="Hofrichter M."/>
            <person name="Liers C."/>
            <person name="Kellner H."/>
        </authorList>
    </citation>
    <scope>NUCLEOTIDE SEQUENCE [LARGE SCALE GENOMIC DNA]</scope>
    <source>
        <strain evidence="2 3">DSM 105466</strain>
    </source>
</reference>
<name>A0A3E2HA68_SCYLI</name>
<evidence type="ECO:0000259" key="1">
    <source>
        <dbReference type="PROSITE" id="PS51725"/>
    </source>
</evidence>
<dbReference type="Proteomes" id="UP000258309">
    <property type="component" value="Unassembled WGS sequence"/>
</dbReference>
<gene>
    <name evidence="2" type="ORF">B7463_g6044</name>
</gene>
<keyword evidence="3" id="KW-1185">Reference proteome</keyword>
<accession>A0A3E2HA68</accession>
<dbReference type="InterPro" id="IPR011008">
    <property type="entry name" value="Dimeric_a/b-barrel"/>
</dbReference>
<evidence type="ECO:0000313" key="2">
    <source>
        <dbReference type="EMBL" id="RFU30299.1"/>
    </source>
</evidence>
<evidence type="ECO:0000313" key="3">
    <source>
        <dbReference type="Proteomes" id="UP000258309"/>
    </source>
</evidence>
<feature type="non-terminal residue" evidence="2">
    <location>
        <position position="106"/>
    </location>
</feature>
<protein>
    <recommendedName>
        <fullName evidence="1">ABM domain-containing protein</fullName>
    </recommendedName>
</protein>
<proteinExistence type="predicted"/>
<dbReference type="OrthoDB" id="4641034at2759"/>
<dbReference type="SUPFAM" id="SSF54909">
    <property type="entry name" value="Dimeric alpha+beta barrel"/>
    <property type="match status" value="1"/>
</dbReference>
<dbReference type="PROSITE" id="PS51725">
    <property type="entry name" value="ABM"/>
    <property type="match status" value="1"/>
</dbReference>